<evidence type="ECO:0000313" key="2">
    <source>
        <dbReference type="Proteomes" id="UP000324222"/>
    </source>
</evidence>
<gene>
    <name evidence="1" type="ORF">E2C01_078273</name>
</gene>
<dbReference type="Proteomes" id="UP000324222">
    <property type="component" value="Unassembled WGS sequence"/>
</dbReference>
<name>A0A5B7IDV4_PORTR</name>
<evidence type="ECO:0000313" key="1">
    <source>
        <dbReference type="EMBL" id="MPC83561.1"/>
    </source>
</evidence>
<reference evidence="1 2" key="1">
    <citation type="submission" date="2019-05" db="EMBL/GenBank/DDBJ databases">
        <title>Another draft genome of Portunus trituberculatus and its Hox gene families provides insights of decapod evolution.</title>
        <authorList>
            <person name="Jeong J.-H."/>
            <person name="Song I."/>
            <person name="Kim S."/>
            <person name="Choi T."/>
            <person name="Kim D."/>
            <person name="Ryu S."/>
            <person name="Kim W."/>
        </authorList>
    </citation>
    <scope>NUCLEOTIDE SEQUENCE [LARGE SCALE GENOMIC DNA]</scope>
    <source>
        <tissue evidence="1">Muscle</tissue>
    </source>
</reference>
<proteinExistence type="predicted"/>
<sequence length="90" mass="10197">MCSEFLSSIRSSSQFQPRQPRTFLLQHSRDLGTAQAAHLTWTCSPHYPCHSGPVLTKITLLNIEQFIQSFCMNIMVYEKSDLKTGDCVTS</sequence>
<keyword evidence="2" id="KW-1185">Reference proteome</keyword>
<dbReference type="EMBL" id="VSRR010062825">
    <property type="protein sequence ID" value="MPC83561.1"/>
    <property type="molecule type" value="Genomic_DNA"/>
</dbReference>
<dbReference type="AlphaFoldDB" id="A0A5B7IDV4"/>
<dbReference type="OrthoDB" id="199913at2759"/>
<protein>
    <submittedName>
        <fullName evidence="1">Uncharacterized protein</fullName>
    </submittedName>
</protein>
<accession>A0A5B7IDV4</accession>
<comment type="caution">
    <text evidence="1">The sequence shown here is derived from an EMBL/GenBank/DDBJ whole genome shotgun (WGS) entry which is preliminary data.</text>
</comment>
<organism evidence="1 2">
    <name type="scientific">Portunus trituberculatus</name>
    <name type="common">Swimming crab</name>
    <name type="synonym">Neptunus trituberculatus</name>
    <dbReference type="NCBI Taxonomy" id="210409"/>
    <lineage>
        <taxon>Eukaryota</taxon>
        <taxon>Metazoa</taxon>
        <taxon>Ecdysozoa</taxon>
        <taxon>Arthropoda</taxon>
        <taxon>Crustacea</taxon>
        <taxon>Multicrustacea</taxon>
        <taxon>Malacostraca</taxon>
        <taxon>Eumalacostraca</taxon>
        <taxon>Eucarida</taxon>
        <taxon>Decapoda</taxon>
        <taxon>Pleocyemata</taxon>
        <taxon>Brachyura</taxon>
        <taxon>Eubrachyura</taxon>
        <taxon>Portunoidea</taxon>
        <taxon>Portunidae</taxon>
        <taxon>Portuninae</taxon>
        <taxon>Portunus</taxon>
    </lineage>
</organism>